<feature type="region of interest" description="Disordered" evidence="1">
    <location>
        <begin position="1"/>
        <end position="22"/>
    </location>
</feature>
<dbReference type="PANTHER" id="PTHR47691:SF3">
    <property type="entry name" value="HTH-TYPE TRANSCRIPTIONAL REGULATOR RV0890C-RELATED"/>
    <property type="match status" value="1"/>
</dbReference>
<feature type="compositionally biased region" description="Basic and acidic residues" evidence="1">
    <location>
        <begin position="934"/>
        <end position="944"/>
    </location>
</feature>
<dbReference type="RefSeq" id="WP_272096574.1">
    <property type="nucleotide sequence ID" value="NZ_JAQNDK010000002.1"/>
</dbReference>
<comment type="caution">
    <text evidence="4">The sequence shown here is derived from an EMBL/GenBank/DDBJ whole genome shotgun (WGS) entry which is preliminary data.</text>
</comment>
<proteinExistence type="predicted"/>
<name>A0ABT5BZJ5_9BACT</name>
<dbReference type="PANTHER" id="PTHR47691">
    <property type="entry name" value="REGULATOR-RELATED"/>
    <property type="match status" value="1"/>
</dbReference>
<dbReference type="SUPFAM" id="SSF48452">
    <property type="entry name" value="TPR-like"/>
    <property type="match status" value="1"/>
</dbReference>
<dbReference type="Gene3D" id="1.25.40.10">
    <property type="entry name" value="Tetratricopeptide repeat domain"/>
    <property type="match status" value="1"/>
</dbReference>
<protein>
    <submittedName>
        <fullName evidence="4">AAA family ATPase</fullName>
    </submittedName>
</protein>
<evidence type="ECO:0000313" key="4">
    <source>
        <dbReference type="EMBL" id="MDC0679579.1"/>
    </source>
</evidence>
<feature type="region of interest" description="Disordered" evidence="1">
    <location>
        <begin position="800"/>
        <end position="825"/>
    </location>
</feature>
<dbReference type="Gene3D" id="3.40.50.300">
    <property type="entry name" value="P-loop containing nucleotide triphosphate hydrolases"/>
    <property type="match status" value="1"/>
</dbReference>
<sequence length="964" mass="102365">MATTTVTSPAARLHDRSPEPRGPALFVGRARELETIHRSFEEGARLISVLGPGGMGKTCLARQFARSTCVLPSGLLDLSSAASLDELLACVADGLGIELPRNAGEGEVCRRLAAALRALGPCLVILDNFERLVRFAADTVERWLAEAPEVSFLVTSREPLGLGEEVRLLLGPWSVEEGVAFFAARARALLAGGELADSDRAIVAQLVERVDGIPLALELAAARLPVLSPAEILDRVRRRFELLRCGRRDVPRRHATLHAALDWSWDLLDEGQRLAFLQCSVFSSRFSLEAAEAVLDLGDGQAPLDVLQSLVEKSLVVRASAPGEPARFTLFETMREYAAAKLADSPARARALARHAGYFAGFADACAADAWGERARASVEALAGELPNLLDVVRRAEGHPDEAARIAVALEPLLYTRGPFGRSLGLLDTVVHALDRVKDPALAAQTLVVRAAIRRVSGRVADAEEDLGRAAALLGARGTPALEARIFHLRGNLARDQLRVGDALELFTAAIARAREARDARTLAHALTDRATVRYDTLVEDPGAAEALAIAVAAKDLRMTATVSVNRALMPWVFGAVAEACAHVERALPTLREVADRELEGVARIVLGSGLACAGDLPRAEAELREAGRIAHTLGRHFFLPMALSFLGLILLWGPGRRGEARAALAEALSLGPAGGPAIIARVGLGTLAADDDDLAQAEAELELGRRELGTYPEPNVAFCVEVLEGLIALARARQRASAGDVTSAGELRRVVSRRVEAWLEPWAGPGRPARLRGDPRLGALGALLTGPIVLRALAEADAGHPRARGDVDPPAPPAGPAPPETPLPAADLTVGPGGRWFRAGAAEEVDLSTRQVFRRLLGALLEHHRAGHEDALTVETLIAAAWPGERISGSAARNRLHNAVATLRSLGLRALVVTDQGGYRLRRGANVVCAPDPDPHDGARQDRSPVAASGGAGAPRAPVTRRR</sequence>
<keyword evidence="5" id="KW-1185">Reference proteome</keyword>
<feature type="domain" description="Winged helix-turn-helix" evidence="3">
    <location>
        <begin position="268"/>
        <end position="343"/>
    </location>
</feature>
<dbReference type="InterPro" id="IPR011990">
    <property type="entry name" value="TPR-like_helical_dom_sf"/>
</dbReference>
<dbReference type="InterPro" id="IPR027417">
    <property type="entry name" value="P-loop_NTPase"/>
</dbReference>
<organism evidence="4 5">
    <name type="scientific">Sorangium atrum</name>
    <dbReference type="NCBI Taxonomy" id="2995308"/>
    <lineage>
        <taxon>Bacteria</taxon>
        <taxon>Pseudomonadati</taxon>
        <taxon>Myxococcota</taxon>
        <taxon>Polyangia</taxon>
        <taxon>Polyangiales</taxon>
        <taxon>Polyangiaceae</taxon>
        <taxon>Sorangium</taxon>
    </lineage>
</organism>
<dbReference type="Pfam" id="PF25872">
    <property type="entry name" value="HTH_77"/>
    <property type="match status" value="1"/>
</dbReference>
<dbReference type="Pfam" id="PF13401">
    <property type="entry name" value="AAA_22"/>
    <property type="match status" value="1"/>
</dbReference>
<dbReference type="InterPro" id="IPR058852">
    <property type="entry name" value="HTH_77"/>
</dbReference>
<feature type="compositionally biased region" description="Pro residues" evidence="1">
    <location>
        <begin position="810"/>
        <end position="823"/>
    </location>
</feature>
<dbReference type="EMBL" id="JAQNDK010000002">
    <property type="protein sequence ID" value="MDC0679579.1"/>
    <property type="molecule type" value="Genomic_DNA"/>
</dbReference>
<dbReference type="Proteomes" id="UP001217485">
    <property type="component" value="Unassembled WGS sequence"/>
</dbReference>
<accession>A0ABT5BZJ5</accession>
<dbReference type="InterPro" id="IPR049945">
    <property type="entry name" value="AAA_22"/>
</dbReference>
<feature type="domain" description="ORC1/DEAH AAA+ ATPase" evidence="2">
    <location>
        <begin position="43"/>
        <end position="139"/>
    </location>
</feature>
<evidence type="ECO:0000259" key="3">
    <source>
        <dbReference type="Pfam" id="PF25872"/>
    </source>
</evidence>
<feature type="region of interest" description="Disordered" evidence="1">
    <location>
        <begin position="931"/>
        <end position="964"/>
    </location>
</feature>
<feature type="compositionally biased region" description="Low complexity" evidence="1">
    <location>
        <begin position="945"/>
        <end position="964"/>
    </location>
</feature>
<dbReference type="SUPFAM" id="SSF52540">
    <property type="entry name" value="P-loop containing nucleoside triphosphate hydrolases"/>
    <property type="match status" value="1"/>
</dbReference>
<gene>
    <name evidence="4" type="ORF">POL72_17675</name>
</gene>
<evidence type="ECO:0000256" key="1">
    <source>
        <dbReference type="SAM" id="MobiDB-lite"/>
    </source>
</evidence>
<evidence type="ECO:0000259" key="2">
    <source>
        <dbReference type="Pfam" id="PF13401"/>
    </source>
</evidence>
<reference evidence="4 5" key="1">
    <citation type="submission" date="2023-01" db="EMBL/GenBank/DDBJ databases">
        <title>Minimal conservation of predation-associated metabolite biosynthetic gene clusters underscores biosynthetic potential of Myxococcota including descriptions for ten novel species: Archangium lansinium sp. nov., Myxococcus landrumus sp. nov., Nannocystis bai.</title>
        <authorList>
            <person name="Ahearne A."/>
            <person name="Stevens C."/>
            <person name="Dowd S."/>
        </authorList>
    </citation>
    <scope>NUCLEOTIDE SEQUENCE [LARGE SCALE GENOMIC DNA]</scope>
    <source>
        <strain evidence="4 5">WIWO2</strain>
    </source>
</reference>
<evidence type="ECO:0000313" key="5">
    <source>
        <dbReference type="Proteomes" id="UP001217485"/>
    </source>
</evidence>